<dbReference type="AlphaFoldDB" id="A0A0A9FJT6"/>
<dbReference type="EMBL" id="GBRH01189363">
    <property type="protein sequence ID" value="JAE08533.1"/>
    <property type="molecule type" value="Transcribed_RNA"/>
</dbReference>
<accession>A0A0A9FJT6</accession>
<protein>
    <submittedName>
        <fullName evidence="1">Uncharacterized protein</fullName>
    </submittedName>
</protein>
<name>A0A0A9FJT6_ARUDO</name>
<reference evidence="1" key="2">
    <citation type="journal article" date="2015" name="Data Brief">
        <title>Shoot transcriptome of the giant reed, Arundo donax.</title>
        <authorList>
            <person name="Barrero R.A."/>
            <person name="Guerrero F.D."/>
            <person name="Moolhuijzen P."/>
            <person name="Goolsby J.A."/>
            <person name="Tidwell J."/>
            <person name="Bellgard S.E."/>
            <person name="Bellgard M.I."/>
        </authorList>
    </citation>
    <scope>NUCLEOTIDE SEQUENCE</scope>
    <source>
        <tissue evidence="1">Shoot tissue taken approximately 20 cm above the soil surface</tissue>
    </source>
</reference>
<proteinExistence type="predicted"/>
<organism evidence="1">
    <name type="scientific">Arundo donax</name>
    <name type="common">Giant reed</name>
    <name type="synonym">Donax arundinaceus</name>
    <dbReference type="NCBI Taxonomy" id="35708"/>
    <lineage>
        <taxon>Eukaryota</taxon>
        <taxon>Viridiplantae</taxon>
        <taxon>Streptophyta</taxon>
        <taxon>Embryophyta</taxon>
        <taxon>Tracheophyta</taxon>
        <taxon>Spermatophyta</taxon>
        <taxon>Magnoliopsida</taxon>
        <taxon>Liliopsida</taxon>
        <taxon>Poales</taxon>
        <taxon>Poaceae</taxon>
        <taxon>PACMAD clade</taxon>
        <taxon>Arundinoideae</taxon>
        <taxon>Arundineae</taxon>
        <taxon>Arundo</taxon>
    </lineage>
</organism>
<evidence type="ECO:0000313" key="1">
    <source>
        <dbReference type="EMBL" id="JAE08533.1"/>
    </source>
</evidence>
<sequence>MGINDEANSQCISIQKRTKCQIKIFIPSINHFTIKTIPTTPNIFHISVIAQK</sequence>
<reference evidence="1" key="1">
    <citation type="submission" date="2014-09" db="EMBL/GenBank/DDBJ databases">
        <authorList>
            <person name="Magalhaes I.L.F."/>
            <person name="Oliveira U."/>
            <person name="Santos F.R."/>
            <person name="Vidigal T.H.D.A."/>
            <person name="Brescovit A.D."/>
            <person name="Santos A.J."/>
        </authorList>
    </citation>
    <scope>NUCLEOTIDE SEQUENCE</scope>
    <source>
        <tissue evidence="1">Shoot tissue taken approximately 20 cm above the soil surface</tissue>
    </source>
</reference>